<dbReference type="InterPro" id="IPR032176">
    <property type="entry name" value="DUF5009"/>
</dbReference>
<dbReference type="PANTHER" id="PTHR31061">
    <property type="entry name" value="LD22376P"/>
    <property type="match status" value="1"/>
</dbReference>
<dbReference type="EMBL" id="JACEZS010000001">
    <property type="protein sequence ID" value="MBA5604106.1"/>
    <property type="molecule type" value="Genomic_DNA"/>
</dbReference>
<dbReference type="Pfam" id="PF16401">
    <property type="entry name" value="DUF5009"/>
    <property type="match status" value="1"/>
</dbReference>
<evidence type="ECO:0000256" key="1">
    <source>
        <dbReference type="SAM" id="MobiDB-lite"/>
    </source>
</evidence>
<feature type="compositionally biased region" description="Polar residues" evidence="1">
    <location>
        <begin position="1"/>
        <end position="14"/>
    </location>
</feature>
<sequence>MPSAAPQRQDSPQSVEPAPRAAPQRVLALDTFRGLTILFMIFVNAVAGVPGVPAWLEHAPPGVDGMTVADVVFPAFLFIVGMSIPFAMARRSAAGDSRWQLARHVAARTTGLLVLGVFMVNAESGYNEAAMGMSIHLWSLAAYGGALLVWHGQSFSRREAGTALRVLGALVLLVLGLLYRGGASGVDRLAPQWWGILGLIGWAYLVASVIYMLAGDRPMMLAGALAGCIAFYCAAQAGAPGVLAGQAGNAVHAAIVLSGVLTARIFPGGAARQDTRPRYLMALLLTAGLLAAGCALRPYFHISKIAATPSWALYSAAICVAAFGWLYWLVDLRGIARWTAPLLPAAANPLLAYVVPYIVYALTRYLHVTLPAKLTAGAPGMVAALAYACAVVASVPLLNRMHITLRL</sequence>
<feature type="transmembrane region" description="Helical" evidence="2">
    <location>
        <begin position="68"/>
        <end position="89"/>
    </location>
</feature>
<dbReference type="RefSeq" id="WP_182213327.1">
    <property type="nucleotide sequence ID" value="NZ_JACEZS010000001.1"/>
</dbReference>
<name>A0A7W2EE00_9BURK</name>
<comment type="caution">
    <text evidence="4">The sequence shown here is derived from an EMBL/GenBank/DDBJ whole genome shotgun (WGS) entry which is preliminary data.</text>
</comment>
<evidence type="ECO:0000259" key="3">
    <source>
        <dbReference type="Pfam" id="PF16401"/>
    </source>
</evidence>
<keyword evidence="5" id="KW-1185">Reference proteome</keyword>
<dbReference type="Proteomes" id="UP000566711">
    <property type="component" value="Unassembled WGS sequence"/>
</dbReference>
<feature type="transmembrane region" description="Helical" evidence="2">
    <location>
        <begin position="162"/>
        <end position="181"/>
    </location>
</feature>
<evidence type="ECO:0000313" key="4">
    <source>
        <dbReference type="EMBL" id="MBA5604106.1"/>
    </source>
</evidence>
<keyword evidence="2" id="KW-1133">Transmembrane helix</keyword>
<feature type="domain" description="DUF5009" evidence="3">
    <location>
        <begin position="28"/>
        <end position="236"/>
    </location>
</feature>
<feature type="transmembrane region" description="Helical" evidence="2">
    <location>
        <begin position="311"/>
        <end position="330"/>
    </location>
</feature>
<feature type="transmembrane region" description="Helical" evidence="2">
    <location>
        <begin position="101"/>
        <end position="120"/>
    </location>
</feature>
<accession>A0A7W2EE00</accession>
<organism evidence="4 5">
    <name type="scientific">Rugamonas fusca</name>
    <dbReference type="NCBI Taxonomy" id="2758568"/>
    <lineage>
        <taxon>Bacteria</taxon>
        <taxon>Pseudomonadati</taxon>
        <taxon>Pseudomonadota</taxon>
        <taxon>Betaproteobacteria</taxon>
        <taxon>Burkholderiales</taxon>
        <taxon>Oxalobacteraceae</taxon>
        <taxon>Telluria group</taxon>
        <taxon>Rugamonas</taxon>
    </lineage>
</organism>
<gene>
    <name evidence="4" type="ORF">H3H36_01860</name>
</gene>
<reference evidence="4 5" key="1">
    <citation type="submission" date="2020-07" db="EMBL/GenBank/DDBJ databases">
        <title>Novel species isolated from subtropical streams in China.</title>
        <authorList>
            <person name="Lu H."/>
        </authorList>
    </citation>
    <scope>NUCLEOTIDE SEQUENCE [LARGE SCALE GENOMIC DNA]</scope>
    <source>
        <strain evidence="4 5">FT3S</strain>
    </source>
</reference>
<feature type="transmembrane region" description="Helical" evidence="2">
    <location>
        <begin position="374"/>
        <end position="398"/>
    </location>
</feature>
<feature type="transmembrane region" description="Helical" evidence="2">
    <location>
        <begin position="221"/>
        <end position="244"/>
    </location>
</feature>
<feature type="transmembrane region" description="Helical" evidence="2">
    <location>
        <begin position="132"/>
        <end position="150"/>
    </location>
</feature>
<keyword evidence="2" id="KW-0812">Transmembrane</keyword>
<dbReference type="AlphaFoldDB" id="A0A7W2EE00"/>
<protein>
    <submittedName>
        <fullName evidence="4">DUF5009 domain-containing protein</fullName>
    </submittedName>
</protein>
<feature type="transmembrane region" description="Helical" evidence="2">
    <location>
        <begin position="193"/>
        <end position="214"/>
    </location>
</feature>
<proteinExistence type="predicted"/>
<evidence type="ECO:0000313" key="5">
    <source>
        <dbReference type="Proteomes" id="UP000566711"/>
    </source>
</evidence>
<feature type="region of interest" description="Disordered" evidence="1">
    <location>
        <begin position="1"/>
        <end position="20"/>
    </location>
</feature>
<evidence type="ECO:0000256" key="2">
    <source>
        <dbReference type="SAM" id="Phobius"/>
    </source>
</evidence>
<feature type="transmembrane region" description="Helical" evidence="2">
    <location>
        <begin position="342"/>
        <end position="362"/>
    </location>
</feature>
<feature type="transmembrane region" description="Helical" evidence="2">
    <location>
        <begin position="35"/>
        <end position="56"/>
    </location>
</feature>
<keyword evidence="2" id="KW-0472">Membrane</keyword>
<feature type="transmembrane region" description="Helical" evidence="2">
    <location>
        <begin position="250"/>
        <end position="267"/>
    </location>
</feature>
<feature type="transmembrane region" description="Helical" evidence="2">
    <location>
        <begin position="279"/>
        <end position="299"/>
    </location>
</feature>
<dbReference type="PANTHER" id="PTHR31061:SF24">
    <property type="entry name" value="LD22376P"/>
    <property type="match status" value="1"/>
</dbReference>